<evidence type="ECO:0000313" key="4">
    <source>
        <dbReference type="Proteomes" id="UP000717328"/>
    </source>
</evidence>
<proteinExistence type="predicted"/>
<dbReference type="EMBL" id="JABCKI010005733">
    <property type="protein sequence ID" value="KAG5639065.1"/>
    <property type="molecule type" value="Genomic_DNA"/>
</dbReference>
<dbReference type="AlphaFoldDB" id="A0A9P7FXI1"/>
<reference evidence="3" key="2">
    <citation type="submission" date="2021-10" db="EMBL/GenBank/DDBJ databases">
        <title>Phylogenomics reveals ancestral predisposition of the termite-cultivated fungus Termitomyces towards a domesticated lifestyle.</title>
        <authorList>
            <person name="Auxier B."/>
            <person name="Grum-Grzhimaylo A."/>
            <person name="Cardenas M.E."/>
            <person name="Lodge J.D."/>
            <person name="Laessoe T."/>
            <person name="Pedersen O."/>
            <person name="Smith M.E."/>
            <person name="Kuyper T.W."/>
            <person name="Franco-Molano E.A."/>
            <person name="Baroni T.J."/>
            <person name="Aanen D.K."/>
        </authorList>
    </citation>
    <scope>NUCLEOTIDE SEQUENCE</scope>
    <source>
        <strain evidence="3">D49</strain>
    </source>
</reference>
<dbReference type="OrthoDB" id="2642524at2759"/>
<keyword evidence="4" id="KW-1185">Reference proteome</keyword>
<feature type="region of interest" description="Disordered" evidence="1">
    <location>
        <begin position="154"/>
        <end position="188"/>
    </location>
</feature>
<keyword evidence="2" id="KW-0812">Transmembrane</keyword>
<reference evidence="3" key="1">
    <citation type="submission" date="2021-02" db="EMBL/GenBank/DDBJ databases">
        <authorList>
            <person name="Nieuwenhuis M."/>
            <person name="Van De Peppel L.J.J."/>
        </authorList>
    </citation>
    <scope>NUCLEOTIDE SEQUENCE</scope>
    <source>
        <strain evidence="3">D49</strain>
    </source>
</reference>
<organism evidence="3 4">
    <name type="scientific">Sphagnurus paluster</name>
    <dbReference type="NCBI Taxonomy" id="117069"/>
    <lineage>
        <taxon>Eukaryota</taxon>
        <taxon>Fungi</taxon>
        <taxon>Dikarya</taxon>
        <taxon>Basidiomycota</taxon>
        <taxon>Agaricomycotina</taxon>
        <taxon>Agaricomycetes</taxon>
        <taxon>Agaricomycetidae</taxon>
        <taxon>Agaricales</taxon>
        <taxon>Tricholomatineae</taxon>
        <taxon>Lyophyllaceae</taxon>
        <taxon>Sphagnurus</taxon>
    </lineage>
</organism>
<evidence type="ECO:0000256" key="2">
    <source>
        <dbReference type="SAM" id="Phobius"/>
    </source>
</evidence>
<feature type="transmembrane region" description="Helical" evidence="2">
    <location>
        <begin position="352"/>
        <end position="375"/>
    </location>
</feature>
<feature type="transmembrane region" description="Helical" evidence="2">
    <location>
        <begin position="432"/>
        <end position="456"/>
    </location>
</feature>
<evidence type="ECO:0008006" key="5">
    <source>
        <dbReference type="Google" id="ProtNLM"/>
    </source>
</evidence>
<accession>A0A9P7FXI1</accession>
<sequence>MRPEKSWRPIVTVEVDKQHCHETIMGIDGQNPNQKERFYLHDAHAESHFNFRVWYRSPTKRKAKRRLVGSASHSLGELLRRQGNEPRPGVLFLQTLSLSSPYLCADREEIEIRLQCHDASKRAISSRGKPQNGATLLFKIRPPAPVRPLLVEDEGCASSSEAESSTMGTQSPSRPSSPKSDAWPDEDTLQNVTVLKRRRRVVGYAIDTDDEVCSTDGDDCEEHKPFIDDNSYCDEDERSCFDEPGFIRPLPEGFECVSGPAGWTSIFPSVLPQYTEKIEVPSDMTFAERVLASFTTYKELKAARLDEQYQEVFLRLQMEWTYVAGLLVAELGISAAIFAISPDTVFTVDSYARVAIAASSIASGLGLTCDAWFLLRYNWADVQTLINRARDLYGSYFFFSLSARVPALCLFTSAVALMVFMVLVAFDVWPTGVIVTCFFIGLIMTLQFLVFGAHWFGLRIAGAARKVVIVSRRATMSEKVVVVGAGNGGTAR</sequence>
<comment type="caution">
    <text evidence="3">The sequence shown here is derived from an EMBL/GenBank/DDBJ whole genome shotgun (WGS) entry which is preliminary data.</text>
</comment>
<keyword evidence="2" id="KW-1133">Transmembrane helix</keyword>
<evidence type="ECO:0000256" key="1">
    <source>
        <dbReference type="SAM" id="MobiDB-lite"/>
    </source>
</evidence>
<evidence type="ECO:0000313" key="3">
    <source>
        <dbReference type="EMBL" id="KAG5639065.1"/>
    </source>
</evidence>
<keyword evidence="2" id="KW-0472">Membrane</keyword>
<protein>
    <recommendedName>
        <fullName evidence="5">Transmembrane protein</fullName>
    </recommendedName>
</protein>
<feature type="transmembrane region" description="Helical" evidence="2">
    <location>
        <begin position="320"/>
        <end position="340"/>
    </location>
</feature>
<gene>
    <name evidence="3" type="ORF">H0H81_007323</name>
</gene>
<feature type="transmembrane region" description="Helical" evidence="2">
    <location>
        <begin position="396"/>
        <end position="426"/>
    </location>
</feature>
<name>A0A9P7FXI1_9AGAR</name>
<dbReference type="Proteomes" id="UP000717328">
    <property type="component" value="Unassembled WGS sequence"/>
</dbReference>
<feature type="compositionally biased region" description="Polar residues" evidence="1">
    <location>
        <begin position="166"/>
        <end position="179"/>
    </location>
</feature>